<protein>
    <recommendedName>
        <fullName evidence="1">DUF6729 domain-containing protein</fullName>
    </recommendedName>
</protein>
<dbReference type="PANTHER" id="PTHR24401:SF29">
    <property type="entry name" value="SI:CH211-243P7.3-RELATED"/>
    <property type="match status" value="1"/>
</dbReference>
<organism evidence="3 4">
    <name type="scientific">Merluccius polli</name>
    <name type="common">Benguela hake</name>
    <name type="synonym">Merluccius cadenati</name>
    <dbReference type="NCBI Taxonomy" id="89951"/>
    <lineage>
        <taxon>Eukaryota</taxon>
        <taxon>Metazoa</taxon>
        <taxon>Chordata</taxon>
        <taxon>Craniata</taxon>
        <taxon>Vertebrata</taxon>
        <taxon>Euteleostomi</taxon>
        <taxon>Actinopterygii</taxon>
        <taxon>Neopterygii</taxon>
        <taxon>Teleostei</taxon>
        <taxon>Neoteleostei</taxon>
        <taxon>Acanthomorphata</taxon>
        <taxon>Zeiogadaria</taxon>
        <taxon>Gadariae</taxon>
        <taxon>Gadiformes</taxon>
        <taxon>Gadoidei</taxon>
        <taxon>Merlucciidae</taxon>
        <taxon>Merluccius</taxon>
    </lineage>
</organism>
<dbReference type="EMBL" id="JAOPHQ010001423">
    <property type="protein sequence ID" value="KAK0151034.1"/>
    <property type="molecule type" value="Genomic_DNA"/>
</dbReference>
<proteinExistence type="predicted"/>
<reference evidence="3" key="1">
    <citation type="journal article" date="2023" name="Front. Mar. Sci.">
        <title>A new Merluccius polli reference genome to investigate the effects of global change in West African waters.</title>
        <authorList>
            <person name="Mateo J.L."/>
            <person name="Blanco-Fernandez C."/>
            <person name="Garcia-Vazquez E."/>
            <person name="Machado-Schiaffino G."/>
        </authorList>
    </citation>
    <scope>NUCLEOTIDE SEQUENCE</scope>
    <source>
        <strain evidence="3">C29</strain>
        <tissue evidence="3">Fin</tissue>
    </source>
</reference>
<evidence type="ECO:0000259" key="1">
    <source>
        <dbReference type="Pfam" id="PF20499"/>
    </source>
</evidence>
<sequence>MGHRNQFPALLAYRYSCDIWVLRMMRERTMGNSVTQLYKKLQEQHSEAWLQRVLQYLTACEPFTRLSLVRPPAFAKPPKLPDLPKPKWLLAMYARDVIGRLHLVKAKITSIFGSVLKMDSTKKVTKKLAGVAAGTAELLGAQMWGTSTVKFLSPL</sequence>
<dbReference type="Pfam" id="PF20499">
    <property type="entry name" value="DUF6729"/>
    <property type="match status" value="1"/>
</dbReference>
<name>A0AA47N2I0_MERPO</name>
<accession>A0AA47N2I0</accession>
<evidence type="ECO:0000313" key="4">
    <source>
        <dbReference type="Proteomes" id="UP001174136"/>
    </source>
</evidence>
<evidence type="ECO:0000313" key="3">
    <source>
        <dbReference type="EMBL" id="KAK0151034.1"/>
    </source>
</evidence>
<gene>
    <name evidence="3" type="ORF">N1851_007825</name>
    <name evidence="2" type="ORF">N1851_016122</name>
</gene>
<dbReference type="EMBL" id="JAOPHQ010002907">
    <property type="protein sequence ID" value="KAK0144986.1"/>
    <property type="molecule type" value="Genomic_DNA"/>
</dbReference>
<dbReference type="Proteomes" id="UP001174136">
    <property type="component" value="Unassembled WGS sequence"/>
</dbReference>
<comment type="caution">
    <text evidence="3">The sequence shown here is derived from an EMBL/GenBank/DDBJ whole genome shotgun (WGS) entry which is preliminary data.</text>
</comment>
<evidence type="ECO:0000313" key="2">
    <source>
        <dbReference type="EMBL" id="KAK0144986.1"/>
    </source>
</evidence>
<dbReference type="AlphaFoldDB" id="A0AA47N2I0"/>
<keyword evidence="4" id="KW-1185">Reference proteome</keyword>
<feature type="domain" description="DUF6729" evidence="1">
    <location>
        <begin position="2"/>
        <end position="98"/>
    </location>
</feature>
<dbReference type="InterPro" id="IPR046616">
    <property type="entry name" value="DUF6729"/>
</dbReference>
<dbReference type="PANTHER" id="PTHR24401">
    <property type="entry name" value="SI:CH211-243P7.3-RELATED"/>
    <property type="match status" value="1"/>
</dbReference>